<name>A0ABT9Z529_9BACI</name>
<dbReference type="Proteomes" id="UP001232245">
    <property type="component" value="Unassembled WGS sequence"/>
</dbReference>
<keyword evidence="2" id="KW-1185">Reference proteome</keyword>
<evidence type="ECO:0000313" key="2">
    <source>
        <dbReference type="Proteomes" id="UP001232245"/>
    </source>
</evidence>
<comment type="caution">
    <text evidence="1">The sequence shown here is derived from an EMBL/GenBank/DDBJ whole genome shotgun (WGS) entry which is preliminary data.</text>
</comment>
<protein>
    <submittedName>
        <fullName evidence="1">Adenosine deaminase</fullName>
    </submittedName>
</protein>
<accession>A0ABT9Z529</accession>
<dbReference type="RefSeq" id="WP_233452297.1">
    <property type="nucleotide sequence ID" value="NZ_CADEPK010000341.1"/>
</dbReference>
<gene>
    <name evidence="1" type="ORF">J2S02_003712</name>
</gene>
<reference evidence="1 2" key="1">
    <citation type="submission" date="2023-07" db="EMBL/GenBank/DDBJ databases">
        <title>Genomic Encyclopedia of Type Strains, Phase IV (KMG-IV): sequencing the most valuable type-strain genomes for metagenomic binning, comparative biology and taxonomic classification.</title>
        <authorList>
            <person name="Goeker M."/>
        </authorList>
    </citation>
    <scope>NUCLEOTIDE SEQUENCE [LARGE SCALE GENOMIC DNA]</scope>
    <source>
        <strain evidence="1 2">DSM 17723</strain>
    </source>
</reference>
<sequence>MKNEIHELLENHDAFARQIANAKLANLSFNVYEHWENRERIQIILAERNQFDSMQEAFSAIFKKELFVQEEWDTSEEPDPTDEEWLTALENIWINEYFPRDDPYEHVFIELINDDFVSSFKRILYKVNAAERIISGVNQLRAIRVKKGHLYEYIFGQTHSQYFLFQWAICT</sequence>
<proteinExistence type="predicted"/>
<evidence type="ECO:0000313" key="1">
    <source>
        <dbReference type="EMBL" id="MDQ0227367.1"/>
    </source>
</evidence>
<organism evidence="1 2">
    <name type="scientific">Metabacillus niabensis</name>
    <dbReference type="NCBI Taxonomy" id="324854"/>
    <lineage>
        <taxon>Bacteria</taxon>
        <taxon>Bacillati</taxon>
        <taxon>Bacillota</taxon>
        <taxon>Bacilli</taxon>
        <taxon>Bacillales</taxon>
        <taxon>Bacillaceae</taxon>
        <taxon>Metabacillus</taxon>
    </lineage>
</organism>
<dbReference type="EMBL" id="JAUSTZ010000009">
    <property type="protein sequence ID" value="MDQ0227367.1"/>
    <property type="molecule type" value="Genomic_DNA"/>
</dbReference>